<keyword evidence="1" id="KW-0670">Pyruvate</keyword>
<dbReference type="Pfam" id="PF13714">
    <property type="entry name" value="PEP_mutase"/>
    <property type="match status" value="1"/>
</dbReference>
<evidence type="ECO:0000313" key="1">
    <source>
        <dbReference type="EMBL" id="QBI21970.1"/>
    </source>
</evidence>
<reference evidence="1 2" key="1">
    <citation type="submission" date="2019-01" db="EMBL/GenBank/DDBJ databases">
        <title>Egibacter rhizosphaerae EGI 80759T.</title>
        <authorList>
            <person name="Chen D.-D."/>
            <person name="Tian Y."/>
            <person name="Jiao J.-Y."/>
            <person name="Zhang X.-T."/>
            <person name="Zhang Y.-G."/>
            <person name="Zhang Y."/>
            <person name="Xiao M."/>
            <person name="Shu W.-S."/>
            <person name="Li W.-J."/>
        </authorList>
    </citation>
    <scope>NUCLEOTIDE SEQUENCE [LARGE SCALE GENOMIC DNA]</scope>
    <source>
        <strain evidence="1 2">EGI 80759</strain>
    </source>
</reference>
<keyword evidence="2" id="KW-1185">Reference proteome</keyword>
<accession>A0A411YLB6</accession>
<gene>
    <name evidence="1" type="ORF">ER308_08440</name>
</gene>
<dbReference type="EMBL" id="CP036402">
    <property type="protein sequence ID" value="QBI21970.1"/>
    <property type="molecule type" value="Genomic_DNA"/>
</dbReference>
<organism evidence="1 2">
    <name type="scientific">Egibacter rhizosphaerae</name>
    <dbReference type="NCBI Taxonomy" id="1670831"/>
    <lineage>
        <taxon>Bacteria</taxon>
        <taxon>Bacillati</taxon>
        <taxon>Actinomycetota</taxon>
        <taxon>Nitriliruptoria</taxon>
        <taxon>Egibacterales</taxon>
        <taxon>Egibacteraceae</taxon>
        <taxon>Egibacter</taxon>
    </lineage>
</organism>
<dbReference type="SUPFAM" id="SSF51621">
    <property type="entry name" value="Phosphoenolpyruvate/pyruvate domain"/>
    <property type="match status" value="1"/>
</dbReference>
<keyword evidence="1" id="KW-0456">Lyase</keyword>
<dbReference type="OrthoDB" id="9780430at2"/>
<protein>
    <submittedName>
        <fullName evidence="1">Isocitrate lyase/phosphoenolpyruvate mutase family protein</fullName>
    </submittedName>
</protein>
<dbReference type="Proteomes" id="UP000291469">
    <property type="component" value="Chromosome"/>
</dbReference>
<dbReference type="AlphaFoldDB" id="A0A411YLB6"/>
<name>A0A411YLB6_9ACTN</name>
<dbReference type="InterPro" id="IPR015813">
    <property type="entry name" value="Pyrv/PenolPyrv_kinase-like_dom"/>
</dbReference>
<proteinExistence type="predicted"/>
<evidence type="ECO:0000313" key="2">
    <source>
        <dbReference type="Proteomes" id="UP000291469"/>
    </source>
</evidence>
<dbReference type="Gene3D" id="3.20.20.60">
    <property type="entry name" value="Phosphoenolpyruvate-binding domains"/>
    <property type="match status" value="1"/>
</dbReference>
<dbReference type="GO" id="GO:0016829">
    <property type="term" value="F:lyase activity"/>
    <property type="evidence" value="ECO:0007669"/>
    <property type="project" value="UniProtKB-KW"/>
</dbReference>
<dbReference type="KEGG" id="erz:ER308_08440"/>
<sequence length="236" mass="24100">MPNAWDVGSAVRFAAMGFPALATTSSGHAMSLGRDDQQVGFDELCAHAASLVAAVDVPVSVDSERLFATTAAGVAANVATLAAAGVAGLSIEDYDPATGAIDPLEPAAERVEAAATTARAHGLVLTARAENHLYGIDDFDDTVHRLDTYRRAGADVAYAPGLTDPERIRTVVTATRAPVNVLLLPDGPDPAELAGLGVRRASTGGRLARIAYDAACSVAGELSAGQGPPERATTEP</sequence>
<dbReference type="PANTHER" id="PTHR42905">
    <property type="entry name" value="PHOSPHOENOLPYRUVATE CARBOXYLASE"/>
    <property type="match status" value="1"/>
</dbReference>
<dbReference type="InterPro" id="IPR040442">
    <property type="entry name" value="Pyrv_kinase-like_dom_sf"/>
</dbReference>
<dbReference type="InterPro" id="IPR039556">
    <property type="entry name" value="ICL/PEPM"/>
</dbReference>
<dbReference type="CDD" id="cd00377">
    <property type="entry name" value="ICL_PEPM"/>
    <property type="match status" value="1"/>
</dbReference>
<dbReference type="PANTHER" id="PTHR42905:SF16">
    <property type="entry name" value="CARBOXYPHOSPHONOENOLPYRUVATE PHOSPHONOMUTASE-LIKE PROTEIN (AFU_ORTHOLOGUE AFUA_5G07230)"/>
    <property type="match status" value="1"/>
</dbReference>